<reference evidence="1 2" key="1">
    <citation type="journal article" date="2014" name="Genome Biol. Evol.">
        <title>Acetic acid bacteria genomes reveal functional traits for adaptation to life in insect guts.</title>
        <authorList>
            <person name="Chouaia B."/>
            <person name="Gaiarsa S."/>
            <person name="Crotti E."/>
            <person name="Comandatore F."/>
            <person name="Degli Esposti M."/>
            <person name="Ricci I."/>
            <person name="Alma A."/>
            <person name="Favia G."/>
            <person name="Bandi C."/>
            <person name="Daffonchio D."/>
        </authorList>
    </citation>
    <scope>NUCLEOTIDE SEQUENCE [LARGE SCALE GENOMIC DNA]</scope>
    <source>
        <strain evidence="1 2">SF2.1</strain>
    </source>
</reference>
<dbReference type="EMBL" id="CBLX010000007">
    <property type="protein sequence ID" value="CDG38978.1"/>
    <property type="molecule type" value="Genomic_DNA"/>
</dbReference>
<accession>A0A060QE49</accession>
<comment type="caution">
    <text evidence="1">The sequence shown here is derived from an EMBL/GenBank/DDBJ whole genome shotgun (WGS) entry which is preliminary data.</text>
</comment>
<organism evidence="1 2">
    <name type="scientific">Asaia bogorensis</name>
    <dbReference type="NCBI Taxonomy" id="91915"/>
    <lineage>
        <taxon>Bacteria</taxon>
        <taxon>Pseudomonadati</taxon>
        <taxon>Pseudomonadota</taxon>
        <taxon>Alphaproteobacteria</taxon>
        <taxon>Acetobacterales</taxon>
        <taxon>Acetobacteraceae</taxon>
        <taxon>Asaia</taxon>
    </lineage>
</organism>
<sequence length="41" mass="4400">MTSLIATHAAISMNFTGKIDKICRGSACARLLPVRPVAKTR</sequence>
<gene>
    <name evidence="1" type="ORF">ASAP_0933</name>
</gene>
<dbReference type="AlphaFoldDB" id="A0A060QE49"/>
<name>A0A060QE49_9PROT</name>
<evidence type="ECO:0000313" key="2">
    <source>
        <dbReference type="Proteomes" id="UP000027583"/>
    </source>
</evidence>
<protein>
    <submittedName>
        <fullName evidence="1">Uncharacterized protein</fullName>
    </submittedName>
</protein>
<evidence type="ECO:0000313" key="1">
    <source>
        <dbReference type="EMBL" id="CDG38978.1"/>
    </source>
</evidence>
<proteinExistence type="predicted"/>
<reference evidence="1 2" key="2">
    <citation type="journal article" date="2014" name="PLoS ONE">
        <title>Evolution of mitochondria reconstructed from the energy metabolism of living bacteria.</title>
        <authorList>
            <person name="Degli Esposti M."/>
            <person name="Chouaia B."/>
            <person name="Comandatore F."/>
            <person name="Crotti E."/>
            <person name="Sassera D."/>
            <person name="Lievens P.M."/>
            <person name="Daffonchio D."/>
            <person name="Bandi C."/>
        </authorList>
    </citation>
    <scope>NUCLEOTIDE SEQUENCE [LARGE SCALE GENOMIC DNA]</scope>
    <source>
        <strain evidence="1 2">SF2.1</strain>
    </source>
</reference>
<dbReference type="Proteomes" id="UP000027583">
    <property type="component" value="Unassembled WGS sequence"/>
</dbReference>